<dbReference type="PANTHER" id="PTHR10612">
    <property type="entry name" value="APOLIPOPROTEIN D"/>
    <property type="match status" value="1"/>
</dbReference>
<reference evidence="16" key="2">
    <citation type="submission" date="2021-04" db="EMBL/GenBank/DDBJ databases">
        <authorList>
            <person name="Gilroy R."/>
        </authorList>
    </citation>
    <scope>NUCLEOTIDE SEQUENCE</scope>
    <source>
        <strain evidence="16">ChiHjej11B10-19426</strain>
    </source>
</reference>
<evidence type="ECO:0000313" key="17">
    <source>
        <dbReference type="Proteomes" id="UP000824014"/>
    </source>
</evidence>
<name>A0A9D2DD39_9BACT</name>
<dbReference type="GO" id="GO:0006950">
    <property type="term" value="P:response to stress"/>
    <property type="evidence" value="ECO:0007669"/>
    <property type="project" value="UniProtKB-ARBA"/>
</dbReference>
<dbReference type="InterPro" id="IPR000566">
    <property type="entry name" value="Lipocln_cytosolic_FA-bd_dom"/>
</dbReference>
<feature type="domain" description="Lipocalin/cytosolic fatty-acid binding" evidence="15">
    <location>
        <begin position="35"/>
        <end position="174"/>
    </location>
</feature>
<dbReference type="Gene3D" id="2.40.128.20">
    <property type="match status" value="1"/>
</dbReference>
<evidence type="ECO:0000256" key="6">
    <source>
        <dbReference type="ARBA" id="ARBA00023121"/>
    </source>
</evidence>
<evidence type="ECO:0000259" key="15">
    <source>
        <dbReference type="Pfam" id="PF08212"/>
    </source>
</evidence>
<evidence type="ECO:0000256" key="14">
    <source>
        <dbReference type="PIRSR" id="PIRSR036893-52"/>
    </source>
</evidence>
<dbReference type="GO" id="GO:0008289">
    <property type="term" value="F:lipid binding"/>
    <property type="evidence" value="ECO:0007669"/>
    <property type="project" value="UniProtKB-KW"/>
</dbReference>
<evidence type="ECO:0000313" key="16">
    <source>
        <dbReference type="EMBL" id="HIZ14738.1"/>
    </source>
</evidence>
<evidence type="ECO:0000256" key="13">
    <source>
        <dbReference type="PIRNR" id="PIRNR036893"/>
    </source>
</evidence>
<comment type="subcellular location">
    <subcellularLocation>
        <location evidence="1">Cell outer membrane</location>
    </subcellularLocation>
    <subcellularLocation>
        <location evidence="2">Membrane</location>
        <topology evidence="2">Lipid-anchor</topology>
    </subcellularLocation>
</comment>
<dbReference type="InterPro" id="IPR022271">
    <property type="entry name" value="Lipocalin_ApoD"/>
</dbReference>
<comment type="function">
    <text evidence="11">Involved in the storage or transport of lipids necessary for membrane maintenance under stressful conditions. Displays a binding preference for lysophospholipids.</text>
</comment>
<evidence type="ECO:0000256" key="10">
    <source>
        <dbReference type="ARBA" id="ARBA00023288"/>
    </source>
</evidence>
<evidence type="ECO:0000256" key="12">
    <source>
        <dbReference type="ARBA" id="ARBA00071217"/>
    </source>
</evidence>
<evidence type="ECO:0000256" key="11">
    <source>
        <dbReference type="ARBA" id="ARBA00057024"/>
    </source>
</evidence>
<keyword evidence="8 14" id="KW-0564">Palmitate</keyword>
<dbReference type="SUPFAM" id="SSF50814">
    <property type="entry name" value="Lipocalins"/>
    <property type="match status" value="1"/>
</dbReference>
<dbReference type="FunFam" id="2.40.128.20:FF:000002">
    <property type="entry name" value="Outer membrane lipoprotein Blc"/>
    <property type="match status" value="1"/>
</dbReference>
<evidence type="ECO:0000256" key="2">
    <source>
        <dbReference type="ARBA" id="ARBA00004635"/>
    </source>
</evidence>
<evidence type="ECO:0000256" key="8">
    <source>
        <dbReference type="ARBA" id="ARBA00023139"/>
    </source>
</evidence>
<dbReference type="Pfam" id="PF08212">
    <property type="entry name" value="Lipocalin_2"/>
    <property type="match status" value="1"/>
</dbReference>
<dbReference type="PRINTS" id="PR01171">
    <property type="entry name" value="BCTLIPOCALIN"/>
</dbReference>
<comment type="subunit">
    <text evidence="4">Homodimer.</text>
</comment>
<evidence type="ECO:0000256" key="9">
    <source>
        <dbReference type="ARBA" id="ARBA00023237"/>
    </source>
</evidence>
<dbReference type="GO" id="GO:0009279">
    <property type="term" value="C:cell outer membrane"/>
    <property type="evidence" value="ECO:0007669"/>
    <property type="project" value="UniProtKB-SubCell"/>
</dbReference>
<dbReference type="InterPro" id="IPR047202">
    <property type="entry name" value="Lipocalin_Blc-like_dom"/>
</dbReference>
<comment type="caution">
    <text evidence="16">The sequence shown here is derived from an EMBL/GenBank/DDBJ whole genome shotgun (WGS) entry which is preliminary data.</text>
</comment>
<proteinExistence type="inferred from homology"/>
<dbReference type="Proteomes" id="UP000824014">
    <property type="component" value="Unassembled WGS sequence"/>
</dbReference>
<dbReference type="PANTHER" id="PTHR10612:SF34">
    <property type="entry name" value="APOLIPOPROTEIN D"/>
    <property type="match status" value="1"/>
</dbReference>
<keyword evidence="6" id="KW-0446">Lipid-binding</keyword>
<evidence type="ECO:0000256" key="7">
    <source>
        <dbReference type="ARBA" id="ARBA00023136"/>
    </source>
</evidence>
<dbReference type="PIRSF" id="PIRSF036893">
    <property type="entry name" value="Lipocalin_ApoD"/>
    <property type="match status" value="1"/>
</dbReference>
<keyword evidence="7" id="KW-0472">Membrane</keyword>
<accession>A0A9D2DD39</accession>
<dbReference type="CDD" id="cd19438">
    <property type="entry name" value="lipocalin_Blc-like"/>
    <property type="match status" value="1"/>
</dbReference>
<gene>
    <name evidence="16" type="ORF">H9816_02320</name>
</gene>
<keyword evidence="5" id="KW-0732">Signal</keyword>
<sequence length="174" mass="19601">MAWTGTLLAVSLFATSCFSKGRTIPEKAEAVTPFDASRYLGTWHEVARFDFKFERGLSKTTANYALNEDGSIKVINRGYNAEKGKWKEAEGKAVFIGDPNIAMLKVSFFGPFYTGYNVIAIDPEYKYALVAGKNLDYLWLLSREPTMPQEIIDQYLAIAKAIGYDTSRLLWVEQ</sequence>
<evidence type="ECO:0000256" key="4">
    <source>
        <dbReference type="ARBA" id="ARBA00011738"/>
    </source>
</evidence>
<protein>
    <recommendedName>
        <fullName evidence="12">Outer membrane lipoprotein Blc</fullName>
    </recommendedName>
</protein>
<comment type="similarity">
    <text evidence="3 13">Belongs to the calycin superfamily. Lipocalin family.</text>
</comment>
<dbReference type="AlphaFoldDB" id="A0A9D2DD39"/>
<keyword evidence="9" id="KW-0998">Cell outer membrane</keyword>
<dbReference type="InterPro" id="IPR002446">
    <property type="entry name" value="Lipocalin_bac"/>
</dbReference>
<reference evidence="16" key="1">
    <citation type="journal article" date="2021" name="PeerJ">
        <title>Extensive microbial diversity within the chicken gut microbiome revealed by metagenomics and culture.</title>
        <authorList>
            <person name="Gilroy R."/>
            <person name="Ravi A."/>
            <person name="Getino M."/>
            <person name="Pursley I."/>
            <person name="Horton D.L."/>
            <person name="Alikhan N.F."/>
            <person name="Baker D."/>
            <person name="Gharbi K."/>
            <person name="Hall N."/>
            <person name="Watson M."/>
            <person name="Adriaenssens E.M."/>
            <person name="Foster-Nyarko E."/>
            <person name="Jarju S."/>
            <person name="Secka A."/>
            <person name="Antonio M."/>
            <person name="Oren A."/>
            <person name="Chaudhuri R.R."/>
            <person name="La Ragione R."/>
            <person name="Hildebrand F."/>
            <person name="Pallen M.J."/>
        </authorList>
    </citation>
    <scope>NUCLEOTIDE SEQUENCE</scope>
    <source>
        <strain evidence="16">ChiHjej11B10-19426</strain>
    </source>
</reference>
<organism evidence="16 17">
    <name type="scientific">Candidatus Tidjanibacter faecipullorum</name>
    <dbReference type="NCBI Taxonomy" id="2838766"/>
    <lineage>
        <taxon>Bacteria</taxon>
        <taxon>Pseudomonadati</taxon>
        <taxon>Bacteroidota</taxon>
        <taxon>Bacteroidia</taxon>
        <taxon>Bacteroidales</taxon>
        <taxon>Rikenellaceae</taxon>
        <taxon>Tidjanibacter</taxon>
    </lineage>
</organism>
<dbReference type="InterPro" id="IPR012674">
    <property type="entry name" value="Calycin"/>
</dbReference>
<dbReference type="EMBL" id="DXCC01000005">
    <property type="protein sequence ID" value="HIZ14738.1"/>
    <property type="molecule type" value="Genomic_DNA"/>
</dbReference>
<evidence type="ECO:0000256" key="1">
    <source>
        <dbReference type="ARBA" id="ARBA00004442"/>
    </source>
</evidence>
<evidence type="ECO:0000256" key="3">
    <source>
        <dbReference type="ARBA" id="ARBA00006889"/>
    </source>
</evidence>
<evidence type="ECO:0000256" key="5">
    <source>
        <dbReference type="ARBA" id="ARBA00022729"/>
    </source>
</evidence>
<feature type="lipid moiety-binding region" description="N-palmitoyl cysteine" evidence="14">
    <location>
        <position position="17"/>
    </location>
</feature>
<keyword evidence="10 14" id="KW-0449">Lipoprotein</keyword>
<feature type="lipid moiety-binding region" description="S-diacylglycerol cysteine" evidence="14">
    <location>
        <position position="17"/>
    </location>
</feature>